<dbReference type="InterPro" id="IPR036689">
    <property type="entry name" value="ESAT-6-like_sf"/>
</dbReference>
<dbReference type="SUPFAM" id="SSF140453">
    <property type="entry name" value="EsxAB dimer-like"/>
    <property type="match status" value="1"/>
</dbReference>
<dbReference type="InterPro" id="IPR010310">
    <property type="entry name" value="T7SS_ESAT-6-like"/>
</dbReference>
<accession>A0A8J3JAU5</accession>
<dbReference type="AlphaFoldDB" id="A0A8J3JAU5"/>
<sequence>MPDIESSNLQVPPELAGAGTHIRSISANLASELDTLRKKLAPLAESWKGDAQQYFTGLQQEWNLASMGLWGDGSGGNTGLLPFIAHALDVSYENYVNAEASNTKTWQR</sequence>
<keyword evidence="2" id="KW-1185">Reference proteome</keyword>
<evidence type="ECO:0000313" key="1">
    <source>
        <dbReference type="EMBL" id="GID15017.1"/>
    </source>
</evidence>
<gene>
    <name evidence="1" type="ORF">Aru02nite_59060</name>
</gene>
<dbReference type="RefSeq" id="WP_203663113.1">
    <property type="nucleotide sequence ID" value="NZ_BAAAZM010000012.1"/>
</dbReference>
<dbReference type="Pfam" id="PF06013">
    <property type="entry name" value="WXG100"/>
    <property type="match status" value="1"/>
</dbReference>
<organism evidence="1 2">
    <name type="scientific">Actinocatenispora rupis</name>
    <dbReference type="NCBI Taxonomy" id="519421"/>
    <lineage>
        <taxon>Bacteria</taxon>
        <taxon>Bacillati</taxon>
        <taxon>Actinomycetota</taxon>
        <taxon>Actinomycetes</taxon>
        <taxon>Micromonosporales</taxon>
        <taxon>Micromonosporaceae</taxon>
        <taxon>Actinocatenispora</taxon>
    </lineage>
</organism>
<proteinExistence type="predicted"/>
<dbReference type="Proteomes" id="UP000612808">
    <property type="component" value="Unassembled WGS sequence"/>
</dbReference>
<evidence type="ECO:0008006" key="3">
    <source>
        <dbReference type="Google" id="ProtNLM"/>
    </source>
</evidence>
<dbReference type="EMBL" id="BOMB01000036">
    <property type="protein sequence ID" value="GID15017.1"/>
    <property type="molecule type" value="Genomic_DNA"/>
</dbReference>
<name>A0A8J3JAU5_9ACTN</name>
<evidence type="ECO:0000313" key="2">
    <source>
        <dbReference type="Proteomes" id="UP000612808"/>
    </source>
</evidence>
<protein>
    <recommendedName>
        <fullName evidence="3">WXG100 family type VII secretion target</fullName>
    </recommendedName>
</protein>
<comment type="caution">
    <text evidence="1">The sequence shown here is derived from an EMBL/GenBank/DDBJ whole genome shotgun (WGS) entry which is preliminary data.</text>
</comment>
<reference evidence="1" key="1">
    <citation type="submission" date="2021-01" db="EMBL/GenBank/DDBJ databases">
        <title>Whole genome shotgun sequence of Actinocatenispora rupis NBRC 107355.</title>
        <authorList>
            <person name="Komaki H."/>
            <person name="Tamura T."/>
        </authorList>
    </citation>
    <scope>NUCLEOTIDE SEQUENCE</scope>
    <source>
        <strain evidence="1">NBRC 107355</strain>
    </source>
</reference>
<dbReference type="Gene3D" id="1.10.287.1060">
    <property type="entry name" value="ESAT-6-like"/>
    <property type="match status" value="1"/>
</dbReference>